<evidence type="ECO:0000256" key="1">
    <source>
        <dbReference type="SAM" id="Coils"/>
    </source>
</evidence>
<dbReference type="InterPro" id="IPR039139">
    <property type="entry name" value="CCDC170-like"/>
</dbReference>
<proteinExistence type="predicted"/>
<evidence type="ECO:0000313" key="4">
    <source>
        <dbReference type="Proteomes" id="UP000308267"/>
    </source>
</evidence>
<sequence length="769" mass="86877">MAGRSEAELLVEARNETEMHRNAAQIAKHQLKLSEQALGVVESKQKEHEARIEELEREVAAYEVMKERSQAAIAGLQQVVRDSQDQVVRLETRLRQLSTVNEVRKEGDTEAFGLVKRLYQRMGLSNLTTSNDGLYNKISDRLDQLALLELQHAQTEAKLTKVMHELESLQTSSTDLTNRYELILLEKKMLTEEVASLKAKNADLVSQVGLHQTSSESKEKQIQAMRKQVEESNLVLQRGKQEWDSLKFTSDMTAIQMKSLLESLAASLSTVEQPCTPTETGVKEALRQLLEQVKLMRENGAVFHGKVTDLQKQFEAQFKAGQVINEELKLARQQVREAESDKCHLETEVLGLKLMVRNAEEERTTNNELCKRLTDILNKSEVGTTTETLKVTIGTLEQLVARGCINQSCLAPIQKTSVCEHREDYNGAHFHHPHVCPPVTESVDRTVMPICDHRSLDSLLEKLRGSKEQLTEFELHQIRELCTKCLQNLAICAWKLIKENQRNSVPKKNESGEMLIKGLELQLETERERVKTLSVALSVAEDKIAKADALDEAVGKLEKSRKLQAKQLEKFHRQVERGSLDAKHHAEALQTAKRLLAETHDRKFKLSRFFDLIGRMVNVDTRFEPNPEMQIIHRIQQLLEVMRRAGIHQQPMIIPFSANPSLYTTPGGGGVPAGEYGMWNPASPFAGDTTNATVTRPDDKKALCGTSARRLNDRSVSFEELRSRELTSAPVRGRTGSQMTKNSAASKITNQDQSLVSNKRPPKRDERKY</sequence>
<accession>A0A4S2L867</accession>
<comment type="caution">
    <text evidence="3">The sequence shown here is derived from an EMBL/GenBank/DDBJ whole genome shotgun (WGS) entry which is preliminary data.</text>
</comment>
<keyword evidence="4" id="KW-1185">Reference proteome</keyword>
<dbReference type="Proteomes" id="UP000308267">
    <property type="component" value="Unassembled WGS sequence"/>
</dbReference>
<feature type="compositionally biased region" description="Polar residues" evidence="2">
    <location>
        <begin position="735"/>
        <end position="757"/>
    </location>
</feature>
<dbReference type="PANTHER" id="PTHR18863:SF6">
    <property type="entry name" value="COILED-COIL DOMAIN-CONTAINING PROTEIN 170"/>
    <property type="match status" value="1"/>
</dbReference>
<feature type="region of interest" description="Disordered" evidence="2">
    <location>
        <begin position="724"/>
        <end position="769"/>
    </location>
</feature>
<feature type="coiled-coil region" evidence="1">
    <location>
        <begin position="38"/>
        <end position="100"/>
    </location>
</feature>
<evidence type="ECO:0000256" key="2">
    <source>
        <dbReference type="SAM" id="MobiDB-lite"/>
    </source>
</evidence>
<feature type="region of interest" description="Disordered" evidence="2">
    <location>
        <begin position="688"/>
        <end position="707"/>
    </location>
</feature>
<name>A0A4S2L867_OPIFE</name>
<dbReference type="AlphaFoldDB" id="A0A4S2L867"/>
<evidence type="ECO:0000313" key="3">
    <source>
        <dbReference type="EMBL" id="TGZ56738.1"/>
    </source>
</evidence>
<dbReference type="PANTHER" id="PTHR18863">
    <property type="entry name" value="TSEC-2-RELATED"/>
    <property type="match status" value="1"/>
</dbReference>
<organism evidence="3 4">
    <name type="scientific">Opisthorchis felineus</name>
    <dbReference type="NCBI Taxonomy" id="147828"/>
    <lineage>
        <taxon>Eukaryota</taxon>
        <taxon>Metazoa</taxon>
        <taxon>Spiralia</taxon>
        <taxon>Lophotrochozoa</taxon>
        <taxon>Platyhelminthes</taxon>
        <taxon>Trematoda</taxon>
        <taxon>Digenea</taxon>
        <taxon>Opisthorchiida</taxon>
        <taxon>Opisthorchiata</taxon>
        <taxon>Opisthorchiidae</taxon>
        <taxon>Opisthorchis</taxon>
    </lineage>
</organism>
<protein>
    <submittedName>
        <fullName evidence="3">Uncharacterized protein</fullName>
    </submittedName>
</protein>
<dbReference type="OrthoDB" id="5832575at2759"/>
<feature type="coiled-coil region" evidence="1">
    <location>
        <begin position="187"/>
        <end position="242"/>
    </location>
</feature>
<gene>
    <name evidence="3" type="ORF">CRM22_010098</name>
</gene>
<dbReference type="EMBL" id="SJOL01009575">
    <property type="protein sequence ID" value="TGZ56738.1"/>
    <property type="molecule type" value="Genomic_DNA"/>
</dbReference>
<reference evidence="3 4" key="1">
    <citation type="journal article" date="2019" name="BMC Genomics">
        <title>New insights from Opisthorchis felineus genome: update on genomics of the epidemiologically important liver flukes.</title>
        <authorList>
            <person name="Ershov N.I."/>
            <person name="Mordvinov V.A."/>
            <person name="Prokhortchouk E.B."/>
            <person name="Pakharukova M.Y."/>
            <person name="Gunbin K.V."/>
            <person name="Ustyantsev K."/>
            <person name="Genaev M.A."/>
            <person name="Blinov A.G."/>
            <person name="Mazur A."/>
            <person name="Boulygina E."/>
            <person name="Tsygankova S."/>
            <person name="Khrameeva E."/>
            <person name="Chekanov N."/>
            <person name="Fan G."/>
            <person name="Xiao A."/>
            <person name="Zhang H."/>
            <person name="Xu X."/>
            <person name="Yang H."/>
            <person name="Solovyev V."/>
            <person name="Lee S.M."/>
            <person name="Liu X."/>
            <person name="Afonnikov D.A."/>
            <person name="Skryabin K.G."/>
        </authorList>
    </citation>
    <scope>NUCLEOTIDE SEQUENCE [LARGE SCALE GENOMIC DNA]</scope>
    <source>
        <strain evidence="3">AK-0245</strain>
        <tissue evidence="3">Whole organism</tissue>
    </source>
</reference>
<keyword evidence="1" id="KW-0175">Coiled coil</keyword>